<evidence type="ECO:0000259" key="3">
    <source>
        <dbReference type="Pfam" id="PF02678"/>
    </source>
</evidence>
<dbReference type="InterPro" id="IPR003829">
    <property type="entry name" value="Pirin_N_dom"/>
</dbReference>
<organism evidence="4 5">
    <name type="scientific">Photobacterium piscicola</name>
    <dbReference type="NCBI Taxonomy" id="1378299"/>
    <lineage>
        <taxon>Bacteria</taxon>
        <taxon>Pseudomonadati</taxon>
        <taxon>Pseudomonadota</taxon>
        <taxon>Gammaproteobacteria</taxon>
        <taxon>Vibrionales</taxon>
        <taxon>Vibrionaceae</taxon>
        <taxon>Photobacterium</taxon>
    </lineage>
</organism>
<dbReference type="InterPro" id="IPR012093">
    <property type="entry name" value="Pirin"/>
</dbReference>
<reference evidence="4 5" key="1">
    <citation type="submission" date="2024-01" db="EMBL/GenBank/DDBJ databases">
        <title>Active colonisers of the gastrointestinal tract of Atlantic salmon farmed in a warm water region.</title>
        <authorList>
            <person name="Bowman J.P."/>
        </authorList>
    </citation>
    <scope>NUCLEOTIDE SEQUENCE [LARGE SCALE GENOMIC DNA]</scope>
    <source>
        <strain evidence="4 5">S4MW1</strain>
    </source>
</reference>
<dbReference type="Proteomes" id="UP001339429">
    <property type="component" value="Unassembled WGS sequence"/>
</dbReference>
<dbReference type="PIRSF" id="PIRSF006232">
    <property type="entry name" value="Pirin"/>
    <property type="match status" value="1"/>
</dbReference>
<proteinExistence type="inferred from homology"/>
<dbReference type="InterPro" id="IPR014710">
    <property type="entry name" value="RmlC-like_jellyroll"/>
</dbReference>
<dbReference type="Gene3D" id="2.60.120.10">
    <property type="entry name" value="Jelly Rolls"/>
    <property type="match status" value="2"/>
</dbReference>
<dbReference type="InterPro" id="IPR011051">
    <property type="entry name" value="RmlC_Cupin_sf"/>
</dbReference>
<evidence type="ECO:0000256" key="1">
    <source>
        <dbReference type="ARBA" id="ARBA00008416"/>
    </source>
</evidence>
<evidence type="ECO:0000256" key="2">
    <source>
        <dbReference type="RuleBase" id="RU003457"/>
    </source>
</evidence>
<evidence type="ECO:0000313" key="4">
    <source>
        <dbReference type="EMBL" id="MEC6898106.1"/>
    </source>
</evidence>
<dbReference type="RefSeq" id="WP_327769539.1">
    <property type="nucleotide sequence ID" value="NZ_JAYXUC010000003.1"/>
</dbReference>
<dbReference type="Pfam" id="PF02678">
    <property type="entry name" value="Pirin"/>
    <property type="match status" value="1"/>
</dbReference>
<dbReference type="PANTHER" id="PTHR13903">
    <property type="entry name" value="PIRIN-RELATED"/>
    <property type="match status" value="1"/>
</dbReference>
<dbReference type="SUPFAM" id="SSF51182">
    <property type="entry name" value="RmlC-like cupins"/>
    <property type="match status" value="1"/>
</dbReference>
<dbReference type="EMBL" id="JAYXUD010000002">
    <property type="protein sequence ID" value="MEC6898106.1"/>
    <property type="molecule type" value="Genomic_DNA"/>
</dbReference>
<dbReference type="PANTHER" id="PTHR13903:SF8">
    <property type="entry name" value="PIRIN"/>
    <property type="match status" value="1"/>
</dbReference>
<feature type="domain" description="Pirin N-terminal" evidence="3">
    <location>
        <begin position="24"/>
        <end position="114"/>
    </location>
</feature>
<comment type="caution">
    <text evidence="4">The sequence shown here is derived from an EMBL/GenBank/DDBJ whole genome shotgun (WGS) entry which is preliminary data.</text>
</comment>
<gene>
    <name evidence="4" type="ORF">VXS00_05565</name>
</gene>
<protein>
    <submittedName>
        <fullName evidence="4">Pirin family protein</fullName>
    </submittedName>
</protein>
<keyword evidence="5" id="KW-1185">Reference proteome</keyword>
<comment type="similarity">
    <text evidence="1 2">Belongs to the pirin family.</text>
</comment>
<accession>A0ABU6LG80</accession>
<sequence length="283" mass="32155">MQKSRQLTHIRHGIKKGITTSFIHEQHFPTTNPFVLWEHFTSKSPTNHGLSFHGHSGIEAISYPITGTILHHDSTQQHHVVKSGDVHMMTSGQGIIHKSTTLPQQSTTETFQLWTALPETNNHEMCQPKSQLFNKHYLPLIEDNHSTTKVLIGHYQQHTSPIKSHCELILLDIIMASYSTWCFTPPKDYQSCFIYLKSGISYSANNKLMPFQIGFFESSPTPIIVTTTDQSSRFFIACAVPLKQPLITNKHSVHSCENNINKSDMIIKKLMEPIKNNALIQNK</sequence>
<evidence type="ECO:0000313" key="5">
    <source>
        <dbReference type="Proteomes" id="UP001339429"/>
    </source>
</evidence>
<name>A0ABU6LG80_9GAMM</name>